<dbReference type="InterPro" id="IPR012334">
    <property type="entry name" value="Pectin_lyas_fold"/>
</dbReference>
<gene>
    <name evidence="1" type="ORF">BKD09_18025</name>
</gene>
<protein>
    <submittedName>
        <fullName evidence="1">Uncharacterized protein</fullName>
    </submittedName>
</protein>
<evidence type="ECO:0000313" key="2">
    <source>
        <dbReference type="Proteomes" id="UP000181962"/>
    </source>
</evidence>
<dbReference type="InterPro" id="IPR045392">
    <property type="entry name" value="DUF6519"/>
</dbReference>
<dbReference type="EMBL" id="CP017637">
    <property type="protein sequence ID" value="APG10228.1"/>
    <property type="molecule type" value="Genomic_DNA"/>
</dbReference>
<accession>A0A1L3FAC1</accession>
<dbReference type="InterPro" id="IPR011050">
    <property type="entry name" value="Pectin_lyase_fold/virulence"/>
</dbReference>
<evidence type="ECO:0000313" key="1">
    <source>
        <dbReference type="EMBL" id="APG10228.1"/>
    </source>
</evidence>
<dbReference type="SUPFAM" id="SSF51126">
    <property type="entry name" value="Pectin lyase-like"/>
    <property type="match status" value="1"/>
</dbReference>
<dbReference type="RefSeq" id="WP_071911601.1">
    <property type="nucleotide sequence ID" value="NZ_CP017637.1"/>
</dbReference>
<proteinExistence type="predicted"/>
<reference evidence="1 2" key="1">
    <citation type="submission" date="2016-11" db="EMBL/GenBank/DDBJ databases">
        <title>Complete Genome Sequence of Bradyrhizobium sp. strain J5, an isolated from soybean nodule in Hokkaido.</title>
        <authorList>
            <person name="Kanehara K."/>
        </authorList>
    </citation>
    <scope>NUCLEOTIDE SEQUENCE [LARGE SCALE GENOMIC DNA]</scope>
    <source>
        <strain evidence="1 2">J5</strain>
    </source>
</reference>
<dbReference type="OrthoDB" id="134981at2"/>
<sequence length="1060" mass="111062">MGADFSRVRLDPLLDFAGVELKQGAVLLDGDANELMAILDRRLRALASDILDRDTVSSTTPDAFKLGVAGNTLEIGKGRLYVDGLLAENHGLADPDKRLFDDLMAETVFTDKLTYETQPYLPAKVRPPLPTADRHLVYLDVWERELTWLERPELVEIAVGVETSSRLQTVWQVRVLDTDAGANTSCATPDEDMPGWSTVIAPSTGVLTTGTFDAAPVTDPCELPPTGGFRGLENQLYRVEIHDPGQPGGTATFKWSRENASVGSRVASMISATELELDSLGRDDVLRFNTGDWVEIIDDPGEFSQKAGEMRRITVTEATRRISFTPALPALMLPPGFPNSDWPKQTNLRVRRWDQKGKVFRTDASGTPVQIGDLDAAGSTGVIKVPAAGTTVLLEDGVTVSFDSTGAAGCRAGDWWAFAARTADASVELLDRTPPRGIHHHYARLGIWDVGAKSVTDCRHPWPPKGEGHDCACTACVTVEQHESGSFTIQDAVNKVRETGGTICLGPGRYVLKEAVAINQAKSVRIAGKGPATLLVAPTGAFAIQDSFAIAIEDLAILSLARDPTIDVSTCIGLGLTRLAIAALGTENAQLPAVVLRGVVGGAKLAENAIFAPVGIADGALKGVENGAGFLLTAAVTIEENVLLCQRGAIAFADEVLHLLATRIAHNEIIGCTDTAIAAQGLALPGAALAIDGNSCNVTANGIACAAAGLWIERNQLRNWSPGDHIGIGLIPGLDRRSTATAHILANQIHGFGTAGIKVIAGAQDLIIKLNAIDACGAGIMLGGATDAAAVSIENNHIRNIEPVSESENGTVVGIEVIRADSATIAGNLVRAIGLTAVKSALRAGVVTFGVNRPRVGGNEIVEVAPAKGFVGTSAGIMLRAPQTQIEVNHNSVQRDLTPGADNSDGNWFALTTAEVNPKVPFGQAGDKVAIRLGDGRILALGADYAFVRASLAANDTEGARAGIIGNMLAARGPAPAVLVVAGQECLFNDNRVESGSRSVAVSLESAVAIISTNRVRGGESSIRLTGARAVTVIGNITTSNIIIPGGIANTPWAPLNVIG</sequence>
<dbReference type="Gene3D" id="2.160.20.10">
    <property type="entry name" value="Single-stranded right-handed beta-helix, Pectin lyase-like"/>
    <property type="match status" value="1"/>
</dbReference>
<name>A0A1L3FAC1_BRAJP</name>
<dbReference type="AlphaFoldDB" id="A0A1L3FAC1"/>
<dbReference type="Proteomes" id="UP000181962">
    <property type="component" value="Chromosome"/>
</dbReference>
<dbReference type="Pfam" id="PF20129">
    <property type="entry name" value="DUF6519"/>
    <property type="match status" value="2"/>
</dbReference>
<organism evidence="1 2">
    <name type="scientific">Bradyrhizobium japonicum</name>
    <dbReference type="NCBI Taxonomy" id="375"/>
    <lineage>
        <taxon>Bacteria</taxon>
        <taxon>Pseudomonadati</taxon>
        <taxon>Pseudomonadota</taxon>
        <taxon>Alphaproteobacteria</taxon>
        <taxon>Hyphomicrobiales</taxon>
        <taxon>Nitrobacteraceae</taxon>
        <taxon>Bradyrhizobium</taxon>
    </lineage>
</organism>